<gene>
    <name evidence="4" type="primary">ibpA</name>
    <name evidence="4" type="ORF">BN85313770</name>
</gene>
<organism evidence="4 5">
    <name type="scientific">Acholeplasma brassicae</name>
    <dbReference type="NCBI Taxonomy" id="61635"/>
    <lineage>
        <taxon>Bacteria</taxon>
        <taxon>Bacillati</taxon>
        <taxon>Mycoplasmatota</taxon>
        <taxon>Mollicutes</taxon>
        <taxon>Acholeplasmatales</taxon>
        <taxon>Acholeplasmataceae</taxon>
        <taxon>Acholeplasma</taxon>
    </lineage>
</organism>
<dbReference type="RefSeq" id="WP_030005258.1">
    <property type="nucleotide sequence ID" value="NC_022549.1"/>
</dbReference>
<dbReference type="InterPro" id="IPR031107">
    <property type="entry name" value="Small_HSP"/>
</dbReference>
<dbReference type="HOGENOM" id="CLU_046737_8_0_14"/>
<dbReference type="AlphaFoldDB" id="U4KS81"/>
<evidence type="ECO:0000256" key="2">
    <source>
        <dbReference type="RuleBase" id="RU003616"/>
    </source>
</evidence>
<dbReference type="KEGG" id="abra:BN85313770"/>
<comment type="similarity">
    <text evidence="1 2">Belongs to the small heat shock protein (HSP20) family.</text>
</comment>
<dbReference type="Proteomes" id="UP000032737">
    <property type="component" value="Chromosome"/>
</dbReference>
<evidence type="ECO:0000313" key="5">
    <source>
        <dbReference type="Proteomes" id="UP000032737"/>
    </source>
</evidence>
<dbReference type="EMBL" id="FO681348">
    <property type="protein sequence ID" value="CCV66398.1"/>
    <property type="molecule type" value="Genomic_DNA"/>
</dbReference>
<dbReference type="OrthoDB" id="9811615at2"/>
<dbReference type="PANTHER" id="PTHR11527">
    <property type="entry name" value="HEAT-SHOCK PROTEIN 20 FAMILY MEMBER"/>
    <property type="match status" value="1"/>
</dbReference>
<sequence>MTNLLKRQRDIFDGFFDEFRLSPFFSNESIMRTDIKETDTHFLLDIELPGFDKKDVKVTIDDGYLTVEANKKEEKDEKSKDGKIIRQERYYGNLKRSYYVGNVSINDVKGKFDQGILRLEIPKEIKRIEQKKYLELE</sequence>
<dbReference type="CDD" id="cd06471">
    <property type="entry name" value="ACD_LpsHSP_like"/>
    <property type="match status" value="1"/>
</dbReference>
<proteinExistence type="inferred from homology"/>
<keyword evidence="4" id="KW-0346">Stress response</keyword>
<dbReference type="InterPro" id="IPR002068">
    <property type="entry name" value="A-crystallin/Hsp20_dom"/>
</dbReference>
<evidence type="ECO:0000313" key="4">
    <source>
        <dbReference type="EMBL" id="CCV66398.1"/>
    </source>
</evidence>
<dbReference type="STRING" id="61635.BN85313770"/>
<protein>
    <submittedName>
        <fullName evidence="4">Molecular chaperone, heat shock protein Hsp20</fullName>
    </submittedName>
</protein>
<evidence type="ECO:0000259" key="3">
    <source>
        <dbReference type="PROSITE" id="PS01031"/>
    </source>
</evidence>
<dbReference type="Pfam" id="PF00011">
    <property type="entry name" value="HSP20"/>
    <property type="match status" value="1"/>
</dbReference>
<reference evidence="4 5" key="1">
    <citation type="journal article" date="2013" name="J. Mol. Microbiol. Biotechnol.">
        <title>Analysis of the Complete Genomes of Acholeplasma brassicae , A. palmae and A. laidlawii and Their Comparison to the Obligate Parasites from ' Candidatus Phytoplasma'.</title>
        <authorList>
            <person name="Kube M."/>
            <person name="Siewert C."/>
            <person name="Migdoll A.M."/>
            <person name="Duduk B."/>
            <person name="Holz S."/>
            <person name="Rabus R."/>
            <person name="Seemuller E."/>
            <person name="Mitrovic J."/>
            <person name="Muller I."/>
            <person name="Buttner C."/>
            <person name="Reinhardt R."/>
        </authorList>
    </citation>
    <scope>NUCLEOTIDE SEQUENCE [LARGE SCALE GENOMIC DNA]</scope>
    <source>
        <strain evidence="5">0502</strain>
    </source>
</reference>
<keyword evidence="5" id="KW-1185">Reference proteome</keyword>
<feature type="domain" description="SHSP" evidence="3">
    <location>
        <begin position="24"/>
        <end position="137"/>
    </location>
</feature>
<accession>U4KS81</accession>
<name>U4KS81_9MOLU</name>
<dbReference type="PROSITE" id="PS01031">
    <property type="entry name" value="SHSP"/>
    <property type="match status" value="1"/>
</dbReference>
<dbReference type="InterPro" id="IPR008978">
    <property type="entry name" value="HSP20-like_chaperone"/>
</dbReference>
<dbReference type="Gene3D" id="2.60.40.790">
    <property type="match status" value="1"/>
</dbReference>
<evidence type="ECO:0000256" key="1">
    <source>
        <dbReference type="PROSITE-ProRule" id="PRU00285"/>
    </source>
</evidence>
<dbReference type="SUPFAM" id="SSF49764">
    <property type="entry name" value="HSP20-like chaperones"/>
    <property type="match status" value="1"/>
</dbReference>